<keyword evidence="6" id="KW-1185">Reference proteome</keyword>
<dbReference type="FunFam" id="3.40.50.1820:FF:000263">
    <property type="entry name" value="Carboxylic ester hydrolase"/>
    <property type="match status" value="1"/>
</dbReference>
<dbReference type="InterPro" id="IPR029058">
    <property type="entry name" value="AB_hydrolase_fold"/>
</dbReference>
<comment type="similarity">
    <text evidence="1 3">Belongs to the type-B carboxylesterase/lipase family.</text>
</comment>
<dbReference type="Pfam" id="PF00135">
    <property type="entry name" value="COesterase"/>
    <property type="match status" value="1"/>
</dbReference>
<evidence type="ECO:0000256" key="1">
    <source>
        <dbReference type="ARBA" id="ARBA00005964"/>
    </source>
</evidence>
<dbReference type="SUPFAM" id="SSF53474">
    <property type="entry name" value="alpha/beta-Hydrolases"/>
    <property type="match status" value="1"/>
</dbReference>
<dbReference type="InterPro" id="IPR019819">
    <property type="entry name" value="Carboxylesterase_B_CS"/>
</dbReference>
<dbReference type="InterPro" id="IPR019826">
    <property type="entry name" value="Carboxylesterase_B_AS"/>
</dbReference>
<keyword evidence="2 3" id="KW-0378">Hydrolase</keyword>
<dbReference type="InterPro" id="IPR002018">
    <property type="entry name" value="CarbesteraseB"/>
</dbReference>
<reference evidence="6" key="1">
    <citation type="journal article" date="2015" name="PLoS Genet.">
        <title>The dynamic genome and transcriptome of the human fungal pathogen Blastomyces and close relative Emmonsia.</title>
        <authorList>
            <person name="Munoz J.F."/>
            <person name="Gauthier G.M."/>
            <person name="Desjardins C.A."/>
            <person name="Gallo J.E."/>
            <person name="Holder J."/>
            <person name="Sullivan T.D."/>
            <person name="Marty A.J."/>
            <person name="Carmen J.C."/>
            <person name="Chen Z."/>
            <person name="Ding L."/>
            <person name="Gujja S."/>
            <person name="Magrini V."/>
            <person name="Misas E."/>
            <person name="Mitreva M."/>
            <person name="Priest M."/>
            <person name="Saif S."/>
            <person name="Whiston E.A."/>
            <person name="Young S."/>
            <person name="Zeng Q."/>
            <person name="Goldman W.E."/>
            <person name="Mardis E.R."/>
            <person name="Taylor J.W."/>
            <person name="McEwen J.G."/>
            <person name="Clay O.K."/>
            <person name="Klein B.S."/>
            <person name="Cuomo C.A."/>
        </authorList>
    </citation>
    <scope>NUCLEOTIDE SEQUENCE [LARGE SCALE GENOMIC DNA]</scope>
    <source>
        <strain evidence="6">UAMH 139</strain>
    </source>
</reference>
<dbReference type="OrthoDB" id="408631at2759"/>
<dbReference type="PROSITE" id="PS00122">
    <property type="entry name" value="CARBOXYLESTERASE_B_1"/>
    <property type="match status" value="1"/>
</dbReference>
<comment type="caution">
    <text evidence="5">The sequence shown here is derived from an EMBL/GenBank/DDBJ whole genome shotgun (WGS) entry which is preliminary data.</text>
</comment>
<evidence type="ECO:0000259" key="4">
    <source>
        <dbReference type="Pfam" id="PF00135"/>
    </source>
</evidence>
<accession>A0A0H1BGW9</accession>
<evidence type="ECO:0000313" key="5">
    <source>
        <dbReference type="EMBL" id="KLJ10774.1"/>
    </source>
</evidence>
<gene>
    <name evidence="5" type="ORF">EMPG_13852</name>
</gene>
<organism evidence="5 6">
    <name type="scientific">Blastomyces silverae</name>
    <dbReference type="NCBI Taxonomy" id="2060906"/>
    <lineage>
        <taxon>Eukaryota</taxon>
        <taxon>Fungi</taxon>
        <taxon>Dikarya</taxon>
        <taxon>Ascomycota</taxon>
        <taxon>Pezizomycotina</taxon>
        <taxon>Eurotiomycetes</taxon>
        <taxon>Eurotiomycetidae</taxon>
        <taxon>Onygenales</taxon>
        <taxon>Ajellomycetaceae</taxon>
        <taxon>Blastomyces</taxon>
    </lineage>
</organism>
<dbReference type="PROSITE" id="PS00941">
    <property type="entry name" value="CARBOXYLESTERASE_B_2"/>
    <property type="match status" value="1"/>
</dbReference>
<dbReference type="EMBL" id="LDEV01001908">
    <property type="protein sequence ID" value="KLJ10774.1"/>
    <property type="molecule type" value="Genomic_DNA"/>
</dbReference>
<dbReference type="InterPro" id="IPR050309">
    <property type="entry name" value="Type-B_Carboxylest/Lipase"/>
</dbReference>
<dbReference type="Proteomes" id="UP000053573">
    <property type="component" value="Unassembled WGS sequence"/>
</dbReference>
<evidence type="ECO:0000313" key="6">
    <source>
        <dbReference type="Proteomes" id="UP000053573"/>
    </source>
</evidence>
<dbReference type="Gene3D" id="3.40.50.1820">
    <property type="entry name" value="alpha/beta hydrolase"/>
    <property type="match status" value="1"/>
</dbReference>
<protein>
    <recommendedName>
        <fullName evidence="3">Carboxylic ester hydrolase</fullName>
        <ecNumber evidence="3">3.1.1.-</ecNumber>
    </recommendedName>
</protein>
<feature type="domain" description="Carboxylesterase type B" evidence="4">
    <location>
        <begin position="67"/>
        <end position="550"/>
    </location>
</feature>
<dbReference type="STRING" id="2060906.A0A0H1BGW9"/>
<dbReference type="PANTHER" id="PTHR11559">
    <property type="entry name" value="CARBOXYLESTERASE"/>
    <property type="match status" value="1"/>
</dbReference>
<proteinExistence type="inferred from homology"/>
<name>A0A0H1BGW9_9EURO</name>
<evidence type="ECO:0000256" key="2">
    <source>
        <dbReference type="ARBA" id="ARBA00022801"/>
    </source>
</evidence>
<sequence length="605" mass="67135">MSLIKRAIQLASVPIILLLALFALRPSVVNTYLDVEDWRYYWPPAPSLQVILPSWARVAVLLGGIEAPAVRIRQGIVIGKVLRGDLPKPVEAFLGIPYALPPTNERRFSPPVPVNASNSSIDATSYGKRCSSPPLLLYGWSEDCLTVNIFRPQMQNRTSKLPVAVYFHGGAFNGGSVGGGHNSASMMAWSEKPYVAVNFNYRLGAFGFLSSKVAAKDGVLNVGLHDQILLLKWVQENIEAFGGDPNDVALFGLSAGAHSIGHHVMHYKEEVPYLFHRVIMESGAATSRAVYPYSHSLHELQFEEFLVEAGCSGLKEDEVMPCLRSKSALTIAWASSKIFSRYEPSDRWAFQPVIDGDIIKQAPIQAWKSGNWNKMPILTGFNTNEGTSFVPSGMSKSEEFINFFRLLIPAMPEKDLNRLDRLYPDPLKYPSSPYVETRNIRVGAQFKRVEAAYGQFAYICPVRQTVHLASGAQQAPVFLYHWALNKTVKGGANHADQSEYETYSRGVRQISAAQDEIAGTLHAYFTSFLTTGDPNAVPGRFPDRPKWKAFGSGWWWKNRTLMLFGEGNDERAGGGGVGIPAQVVDDDWSQEECEFWSDRSIMTES</sequence>
<dbReference type="EC" id="3.1.1.-" evidence="3"/>
<dbReference type="AlphaFoldDB" id="A0A0H1BGW9"/>
<evidence type="ECO:0000256" key="3">
    <source>
        <dbReference type="RuleBase" id="RU361235"/>
    </source>
</evidence>
<dbReference type="GO" id="GO:0016787">
    <property type="term" value="F:hydrolase activity"/>
    <property type="evidence" value="ECO:0007669"/>
    <property type="project" value="UniProtKB-KW"/>
</dbReference>
<dbReference type="ESTHER" id="ajede-c5jhy9">
    <property type="family name" value="Fungal_carboxylesterase_lipase"/>
</dbReference>